<dbReference type="InterPro" id="IPR003599">
    <property type="entry name" value="Ig_sub"/>
</dbReference>
<feature type="signal peptide" evidence="1">
    <location>
        <begin position="1"/>
        <end position="27"/>
    </location>
</feature>
<feature type="domain" description="Ig-like" evidence="2">
    <location>
        <begin position="42"/>
        <end position="141"/>
    </location>
</feature>
<gene>
    <name evidence="3" type="ORF">RN001_011853</name>
</gene>
<keyword evidence="1" id="KW-0732">Signal</keyword>
<evidence type="ECO:0000259" key="2">
    <source>
        <dbReference type="PROSITE" id="PS50835"/>
    </source>
</evidence>
<organism evidence="3 4">
    <name type="scientific">Aquatica leii</name>
    <dbReference type="NCBI Taxonomy" id="1421715"/>
    <lineage>
        <taxon>Eukaryota</taxon>
        <taxon>Metazoa</taxon>
        <taxon>Ecdysozoa</taxon>
        <taxon>Arthropoda</taxon>
        <taxon>Hexapoda</taxon>
        <taxon>Insecta</taxon>
        <taxon>Pterygota</taxon>
        <taxon>Neoptera</taxon>
        <taxon>Endopterygota</taxon>
        <taxon>Coleoptera</taxon>
        <taxon>Polyphaga</taxon>
        <taxon>Elateriformia</taxon>
        <taxon>Elateroidea</taxon>
        <taxon>Lampyridae</taxon>
        <taxon>Luciolinae</taxon>
        <taxon>Aquatica</taxon>
    </lineage>
</organism>
<name>A0AAN7S7K0_9COLE</name>
<dbReference type="Gene3D" id="2.60.40.10">
    <property type="entry name" value="Immunoglobulins"/>
    <property type="match status" value="2"/>
</dbReference>
<reference evidence="4" key="1">
    <citation type="submission" date="2023-01" db="EMBL/GenBank/DDBJ databases">
        <title>Key to firefly adult light organ development and bioluminescence: homeobox transcription factors regulate luciferase expression and transportation to peroxisome.</title>
        <authorList>
            <person name="Fu X."/>
        </authorList>
    </citation>
    <scope>NUCLEOTIDE SEQUENCE [LARGE SCALE GENOMIC DNA]</scope>
</reference>
<comment type="caution">
    <text evidence="3">The sequence shown here is derived from an EMBL/GenBank/DDBJ whole genome shotgun (WGS) entry which is preliminary data.</text>
</comment>
<protein>
    <recommendedName>
        <fullName evidence="2">Ig-like domain-containing protein</fullName>
    </recommendedName>
</protein>
<keyword evidence="4" id="KW-1185">Reference proteome</keyword>
<proteinExistence type="predicted"/>
<evidence type="ECO:0000313" key="3">
    <source>
        <dbReference type="EMBL" id="KAK4875431.1"/>
    </source>
</evidence>
<evidence type="ECO:0000256" key="1">
    <source>
        <dbReference type="SAM" id="SignalP"/>
    </source>
</evidence>
<dbReference type="Proteomes" id="UP001353858">
    <property type="component" value="Unassembled WGS sequence"/>
</dbReference>
<dbReference type="InterPro" id="IPR007110">
    <property type="entry name" value="Ig-like_dom"/>
</dbReference>
<dbReference type="SMART" id="SM00409">
    <property type="entry name" value="IG"/>
    <property type="match status" value="1"/>
</dbReference>
<dbReference type="PROSITE" id="PS50835">
    <property type="entry name" value="IG_LIKE"/>
    <property type="match status" value="1"/>
</dbReference>
<dbReference type="InterPro" id="IPR013783">
    <property type="entry name" value="Ig-like_fold"/>
</dbReference>
<dbReference type="EMBL" id="JARPUR010000005">
    <property type="protein sequence ID" value="KAK4875431.1"/>
    <property type="molecule type" value="Genomic_DNA"/>
</dbReference>
<feature type="chain" id="PRO_5042829675" description="Ig-like domain-containing protein" evidence="1">
    <location>
        <begin position="28"/>
        <end position="250"/>
    </location>
</feature>
<evidence type="ECO:0000313" key="4">
    <source>
        <dbReference type="Proteomes" id="UP001353858"/>
    </source>
</evidence>
<dbReference type="AlphaFoldDB" id="A0AAN7S7K0"/>
<dbReference type="SUPFAM" id="SSF48726">
    <property type="entry name" value="Immunoglobulin"/>
    <property type="match status" value="1"/>
</dbReference>
<dbReference type="InterPro" id="IPR036179">
    <property type="entry name" value="Ig-like_dom_sf"/>
</dbReference>
<sequence length="250" mass="28385">MHVGNSVHWTKWTVSILVFVILDVTLGVRINKLQVPEVTHIGNPVVLDCDYSWEETKDEGLVVKWYFNEEKIPVYQWIFSYNLLSGILKGRLNLEYSVSQDKNSKHRALHITKPGPDLSGDYTCLVSSFNNEDRRTKSMLVFVPEKNLDLRQQRIDEEILQVLCSAEGVFPKPDMSLLMGSSEVNGSLVTVEERDGLFDIKARANIPALVSPEEFSCELRIPKANYTVRKEAVYYPGAYGTALIFLLKGQ</sequence>
<dbReference type="PANTHER" id="PTHR21261">
    <property type="entry name" value="BEAT PROTEIN"/>
    <property type="match status" value="1"/>
</dbReference>
<dbReference type="PANTHER" id="PTHR21261:SF2">
    <property type="entry name" value="GH04238P-RELATED"/>
    <property type="match status" value="1"/>
</dbReference>
<accession>A0AAN7S7K0</accession>